<dbReference type="CDD" id="cd01209">
    <property type="entry name" value="PTB_Shc"/>
    <property type="match status" value="1"/>
</dbReference>
<organism evidence="2 3">
    <name type="scientific">Scyliorhinus torazame</name>
    <name type="common">Cloudy catshark</name>
    <name type="synonym">Catulus torazame</name>
    <dbReference type="NCBI Taxonomy" id="75743"/>
    <lineage>
        <taxon>Eukaryota</taxon>
        <taxon>Metazoa</taxon>
        <taxon>Chordata</taxon>
        <taxon>Craniata</taxon>
        <taxon>Vertebrata</taxon>
        <taxon>Chondrichthyes</taxon>
        <taxon>Elasmobranchii</taxon>
        <taxon>Galeomorphii</taxon>
        <taxon>Galeoidea</taxon>
        <taxon>Carcharhiniformes</taxon>
        <taxon>Scyliorhinidae</taxon>
        <taxon>Scyliorhinus</taxon>
    </lineage>
</organism>
<dbReference type="STRING" id="75743.A0A401PZ52"/>
<feature type="non-terminal residue" evidence="2">
    <location>
        <position position="118"/>
    </location>
</feature>
<dbReference type="InterPro" id="IPR011993">
    <property type="entry name" value="PH-like_dom_sf"/>
</dbReference>
<dbReference type="GO" id="GO:0035556">
    <property type="term" value="P:intracellular signal transduction"/>
    <property type="evidence" value="ECO:0007669"/>
    <property type="project" value="InterPro"/>
</dbReference>
<protein>
    <recommendedName>
        <fullName evidence="1">PID domain-containing protein</fullName>
    </recommendedName>
</protein>
<dbReference type="InterPro" id="IPR006020">
    <property type="entry name" value="PTB/PI_dom"/>
</dbReference>
<evidence type="ECO:0000313" key="3">
    <source>
        <dbReference type="Proteomes" id="UP000288216"/>
    </source>
</evidence>
<reference evidence="2 3" key="1">
    <citation type="journal article" date="2018" name="Nat. Ecol. Evol.">
        <title>Shark genomes provide insights into elasmobranch evolution and the origin of vertebrates.</title>
        <authorList>
            <person name="Hara Y"/>
            <person name="Yamaguchi K"/>
            <person name="Onimaru K"/>
            <person name="Kadota M"/>
            <person name="Koyanagi M"/>
            <person name="Keeley SD"/>
            <person name="Tatsumi K"/>
            <person name="Tanaka K"/>
            <person name="Motone F"/>
            <person name="Kageyama Y"/>
            <person name="Nozu R"/>
            <person name="Adachi N"/>
            <person name="Nishimura O"/>
            <person name="Nakagawa R"/>
            <person name="Tanegashima C"/>
            <person name="Kiyatake I"/>
            <person name="Matsumoto R"/>
            <person name="Murakumo K"/>
            <person name="Nishida K"/>
            <person name="Terakita A"/>
            <person name="Kuratani S"/>
            <person name="Sato K"/>
            <person name="Hyodo S Kuraku.S."/>
        </authorList>
    </citation>
    <scope>NUCLEOTIDE SEQUENCE [LARGE SCALE GENOMIC DNA]</scope>
</reference>
<dbReference type="InterPro" id="IPR006019">
    <property type="entry name" value="PID_Shc-like"/>
</dbReference>
<accession>A0A401PZ52</accession>
<dbReference type="PROSITE" id="PS01179">
    <property type="entry name" value="PID"/>
    <property type="match status" value="1"/>
</dbReference>
<sequence>MGCIEVVKSMRSLDFNTRTQVTREAINRLHEAVPGVKGVWKRKPSNQYLQLILGRSNLRFAGMSITINISIEGLNLALPTTRQIIANHHMQSISFASGGDTDTTDYVAYVAKDPVNQR</sequence>
<proteinExistence type="predicted"/>
<dbReference type="Pfam" id="PF00640">
    <property type="entry name" value="PID"/>
    <property type="match status" value="1"/>
</dbReference>
<dbReference type="GO" id="GO:0005886">
    <property type="term" value="C:plasma membrane"/>
    <property type="evidence" value="ECO:0007669"/>
    <property type="project" value="TreeGrafter"/>
</dbReference>
<dbReference type="GO" id="GO:0030971">
    <property type="term" value="F:receptor tyrosine kinase binding"/>
    <property type="evidence" value="ECO:0007669"/>
    <property type="project" value="TreeGrafter"/>
</dbReference>
<dbReference type="OMA" id="RSTXDEW"/>
<dbReference type="OrthoDB" id="9938362at2759"/>
<dbReference type="Proteomes" id="UP000288216">
    <property type="component" value="Unassembled WGS sequence"/>
</dbReference>
<evidence type="ECO:0000259" key="1">
    <source>
        <dbReference type="PROSITE" id="PS01179"/>
    </source>
</evidence>
<name>A0A401PZ52_SCYTO</name>
<feature type="domain" description="PID" evidence="1">
    <location>
        <begin position="1"/>
        <end position="109"/>
    </location>
</feature>
<dbReference type="PRINTS" id="PR00629">
    <property type="entry name" value="SHCPIDOMAIN"/>
</dbReference>
<dbReference type="Gene3D" id="2.30.29.30">
    <property type="entry name" value="Pleckstrin-homology domain (PH domain)/Phosphotyrosine-binding domain (PTB)"/>
    <property type="match status" value="1"/>
</dbReference>
<dbReference type="InterPro" id="IPR051235">
    <property type="entry name" value="CEP152/SHC-Transforming"/>
</dbReference>
<dbReference type="GO" id="GO:0007169">
    <property type="term" value="P:cell surface receptor protein tyrosine kinase signaling pathway"/>
    <property type="evidence" value="ECO:0007669"/>
    <property type="project" value="TreeGrafter"/>
</dbReference>
<dbReference type="PANTHER" id="PTHR10337:SF5">
    <property type="entry name" value="SHC-TRANSFORMING PROTEIN 2"/>
    <property type="match status" value="1"/>
</dbReference>
<dbReference type="PANTHER" id="PTHR10337">
    <property type="entry name" value="SHC TRANSFORMING PROTEIN"/>
    <property type="match status" value="1"/>
</dbReference>
<dbReference type="EMBL" id="BFAA01015745">
    <property type="protein sequence ID" value="GCB78411.1"/>
    <property type="molecule type" value="Genomic_DNA"/>
</dbReference>
<evidence type="ECO:0000313" key="2">
    <source>
        <dbReference type="EMBL" id="GCB78411.1"/>
    </source>
</evidence>
<comment type="caution">
    <text evidence="2">The sequence shown here is derived from an EMBL/GenBank/DDBJ whole genome shotgun (WGS) entry which is preliminary data.</text>
</comment>
<gene>
    <name evidence="2" type="ORF">scyTo_0020103</name>
</gene>
<keyword evidence="3" id="KW-1185">Reference proteome</keyword>
<dbReference type="SUPFAM" id="SSF50729">
    <property type="entry name" value="PH domain-like"/>
    <property type="match status" value="1"/>
</dbReference>
<dbReference type="AlphaFoldDB" id="A0A401PZ52"/>